<reference evidence="1 2" key="1">
    <citation type="submission" date="2016-03" db="EMBL/GenBank/DDBJ databases">
        <authorList>
            <person name="Rimple P."/>
            <person name="Montgomery M.T."/>
            <person name="Guerrero C.A."/>
            <person name="Mavrich T.N."/>
            <person name="Pope W.H."/>
            <person name="Garlena R.A."/>
            <person name="Russell D.A."/>
            <person name="Jacobs-Sera D."/>
            <person name="Hendrix R.W."/>
            <person name="Hatfull G.F."/>
        </authorList>
    </citation>
    <scope>NUCLEOTIDE SEQUENCE [LARGE SCALE GENOMIC DNA]</scope>
</reference>
<dbReference type="InterPro" id="IPR013783">
    <property type="entry name" value="Ig-like_fold"/>
</dbReference>
<sequence length="876" mass="96018">MGRYIHRPLYSVDYGEVETVGSGVVLGDNNDNTFKRYFQDAGSIQTYPAFPTVGAIPVGRDIIAVRNAHRQRNTGLLGLYNGWVMSYLRVGGKKEPSTRTYVQDGYNDDARTIEGPALYNKNLAPWLPADITAMGSETGAAVGEIGPNKGNRWCVCSESFIIAVYDDPVPVPTTPYPANNQTIDTSSVNFSAVMPAPQPEQPVQAIFQVARDSGFTNDVRTFAPAANELVQSTAAGTRSYYNSVLLDDSKWTNLGPGQWYLRMKGRDYRGKESAWGAVTTFNIVHTALPVPSPTEPAGSSTVATPYAKRTATLSTTPSGGRKVGITYQLSKQSDFSGAVVQWTNTADGVKVVSPSLPAVIGYDPTPNPAVIPGKQGNTVSVEDPSQYTSQGVWYYRVRATDTYGQSGAWSSSIAFTVSHRPIPANVFPSGGKSFDQDLQMVTWDFTDPWSGDTQSAYQMRVLDNANTVIQDTGKLNSSLARADMNIPTSWLHQMMKIGVRIWDADDVASLTEYQSTFRLSVAPIITMPFPAADSAIITGQPNITWSCVFARPELTQKSFRIKFTNRLDSKIAFDSGTIVSTATAYMPPTPILKNLSGYQISLTVTDSEDLSRTLIRNFSTNFERPEFVPATSDASDYNANGFVTVNFPNGNPDPQFLEWRIYHRKHSAYDENEWQLAGTVSDPDTREFRDWMIAGNGEFDLSVTQAAYRFGSIVESSQDEFVQPVYIFSDKYWLISPEDSSLNIKLHNVNADKFTDEREFNQYTIMNGGRRTIFGTKMGKTGNLTCQIRHNQQKGASEQVDDLMSLADHNSVVFLKDPFGNVTPVALGNIGVDRIPGVGTSEFADVDIPYAEVIDTTGGKIVNTVAIYGIIDGGAP</sequence>
<organism evidence="1 2">
    <name type="scientific">Gordonia phage PatrickStar</name>
    <dbReference type="NCBI Taxonomy" id="1838076"/>
    <lineage>
        <taxon>Viruses</taxon>
        <taxon>Duplodnaviria</taxon>
        <taxon>Heunggongvirae</taxon>
        <taxon>Uroviricota</taxon>
        <taxon>Caudoviricetes</taxon>
        <taxon>Orchidvirus</taxon>
        <taxon>Orchidvirus orchid</taxon>
    </lineage>
</organism>
<evidence type="ECO:0000313" key="1">
    <source>
        <dbReference type="EMBL" id="ANA87259.1"/>
    </source>
</evidence>
<protein>
    <submittedName>
        <fullName evidence="1">Minor tail protein</fullName>
    </submittedName>
</protein>
<proteinExistence type="predicted"/>
<dbReference type="Gene3D" id="2.60.40.10">
    <property type="entry name" value="Immunoglobulins"/>
    <property type="match status" value="2"/>
</dbReference>
<accession>A0A160DGU5</accession>
<dbReference type="Proteomes" id="UP000229511">
    <property type="component" value="Genome"/>
</dbReference>
<gene>
    <name evidence="1" type="primary">25</name>
    <name evidence="1" type="ORF">PBI_PATRICKSTAR_25</name>
</gene>
<dbReference type="EMBL" id="KU998252">
    <property type="protein sequence ID" value="ANA87259.1"/>
    <property type="molecule type" value="Genomic_DNA"/>
</dbReference>
<evidence type="ECO:0000313" key="2">
    <source>
        <dbReference type="Proteomes" id="UP000229511"/>
    </source>
</evidence>
<name>A0A160DGU5_9CAUD</name>